<feature type="region of interest" description="Disordered" evidence="1">
    <location>
        <begin position="127"/>
        <end position="149"/>
    </location>
</feature>
<evidence type="ECO:0000313" key="3">
    <source>
        <dbReference type="Proteomes" id="UP000242222"/>
    </source>
</evidence>
<evidence type="ECO:0000313" key="2">
    <source>
        <dbReference type="EMBL" id="SFN52880.1"/>
    </source>
</evidence>
<dbReference type="STRING" id="1367852.SAMN05216516_109115"/>
<dbReference type="Proteomes" id="UP000242222">
    <property type="component" value="Unassembled WGS sequence"/>
</dbReference>
<sequence>TFLQPLMGNEENQTSIHLFTALAITAIVAGRWMKDAGAPQRGVLRVPAFMANIFIRASHYWAALGNMAGSLPSGAAIPENTGTSQRAPAFEVDTEAELTREVCDAAVSCSSSIPRLTAFSSNSTASPEAYTRATVQNRPAPATGGNTPLSLPEQAHYLAVDKLRQESGLSDLLYCTDVKTESRQRINEKVVTNAHFNTKCDAIAYPEPLTKETDSLPVHTEMPETQVTSAETSRSGGEALLPLVTGAAVASVTTPYIQALKSKTTIAAGVTLGVGTGCYIYNRLTSGRSDSVIPTLNTEGLDDEQPIISALVSKPLKFRLYTDNTVTDESVMNDIFPHLNISNKIAEIIMDIIKNARLDPGVISHKNDESNGKLNLVKLSLKVRDTLLERINLLDKYPFILSKLELDELKGISEIFEVHLSSQERKLINSHLEKPRSPQELLHKKEINKMQAELFFRNSIFTKIKNPDAIQLINAMLNEIFKNETDIETNFAVSNLNKLIFDKIELIINSAIIMGKEDIQVIFDLQKTLNILGNYDGALSTQQQKDKLKRREEINELFNNKIIPSDSGYVRKFFDKMDKNLFRASIYNPDVGTPNDYTRVATIIIEEITEMLNTVFSKAGPEKISLLNKNSLEYHTLLNLSKGLTENNKLVGSFIHGSITGDDGIKNIHEIAKKIAKENVYVKLLSSVPDEFKTRDLFFSSRLLDKILKFPDAENHSLQIKVLKELSNWDKTFKEKRIEFINAFLSNLTINGYLLNTYAKNTKVLIRVLMNRYTRFQRVLSNEYSKHLINSENNLFKELVNQDLDKISGIDEIHSNAILTIIKDNTNKINNIFDGLKFNETEISHNKINEKLESLLFENYYLNSDLDDRSILLDIVKDHLKNKDSDESFLKPKNKIERTPPITDLEKIEDSKVAAVEYLYDCKNMTTKQALNIYEHVLHASTIESKVLEIYSAFHWFVFYDKNNSNITHQLSKLIEKNLSGTDVKNFSDLEKVWIKILWHNLSPFKITALFRSAELSFLDSKFLDDYHKSYKSVYSLKPRSQCASFKDYANQFVSYRRDDLSTEATKLSNLLLFMSGVSEEELNSKVINKWNLQHLNCRNERLNVVSSSPFINGREDEMSILQTSNGKFIVSYTAEGMFYIKIFKGNKIADLPFIMKLSAQELKNSFIPFYFKPDEVSTSFYPVDNNSDDVVVNISAIGSHLPKLSNGNSIDIDGKFFSVFKIKKQNTEEDLKSNVRTQFNHTLKEVSDKIEYYSDDVFNRGDVALGLIPFALIARKKIDDPGYVISKRDETVEGVFLALSAIAELSRIAEFSSLIGKSMQKFSEVAARETFMSAFRGLIKETPQIAKSGSLLTLRILNPIPFSHNIITGGYSKFKELISMPKAITEDSMITFASDMTIDKMEMTSPVSNKERLPPKGFTPGNKDNLYCLDFFFGRSRINQDIELSSFQSIDQSLNAPHSVPVDIISDVENYLPHMINALTHRGGTLIGRGNSGVSAITTATETSRAEDLLTHVSGLDLVLNKANDVVDAALATDATPASRAMIFDHISSLTGVNDPDLIEEMLQTLKNRNNNMQDLNLNEDNILFYKNDREKYLIAYCNPHDNTRTIFFNLSSSTTETKLTVIHEATHFTGTRDIFYINTAGGSITDMLNHLLSNPSEIPDDYIRAGLEMNDDANIHPWHRNEFIKKLKDPRWRSHFLMSNADSAASLTLQLSEGFEVNSSGNIVKVNRNKRSLQNSRYTEVLLQAGYKFTENRFINGKGQWYI</sequence>
<reference evidence="3" key="1">
    <citation type="submission" date="2016-10" db="EMBL/GenBank/DDBJ databases">
        <authorList>
            <person name="Varghese N."/>
            <person name="Submissions S."/>
        </authorList>
    </citation>
    <scope>NUCLEOTIDE SEQUENCE [LARGE SCALE GENOMIC DNA]</scope>
    <source>
        <strain evidence="3">N6PO6</strain>
    </source>
</reference>
<proteinExistence type="predicted"/>
<name>A0A1I4ZSB0_9GAMM</name>
<evidence type="ECO:0000256" key="1">
    <source>
        <dbReference type="SAM" id="MobiDB-lite"/>
    </source>
</evidence>
<gene>
    <name evidence="2" type="ORF">SAMN05216516_109115</name>
</gene>
<keyword evidence="3" id="KW-1185">Reference proteome</keyword>
<protein>
    <submittedName>
        <fullName evidence="2">Uncharacterized protein</fullName>
    </submittedName>
</protein>
<accession>A0A1I4ZSB0</accession>
<feature type="non-terminal residue" evidence="2">
    <location>
        <position position="1"/>
    </location>
</feature>
<organism evidence="2 3">
    <name type="scientific">Izhakiella capsodis</name>
    <dbReference type="NCBI Taxonomy" id="1367852"/>
    <lineage>
        <taxon>Bacteria</taxon>
        <taxon>Pseudomonadati</taxon>
        <taxon>Pseudomonadota</taxon>
        <taxon>Gammaproteobacteria</taxon>
        <taxon>Enterobacterales</taxon>
        <taxon>Erwiniaceae</taxon>
        <taxon>Izhakiella</taxon>
    </lineage>
</organism>
<dbReference type="EMBL" id="FOVC01000009">
    <property type="protein sequence ID" value="SFN52880.1"/>
    <property type="molecule type" value="Genomic_DNA"/>
</dbReference>